<reference evidence="2 3" key="1">
    <citation type="submission" date="2019-02" db="EMBL/GenBank/DDBJ databases">
        <title>Genomic Encyclopedia of Archaeal and Bacterial Type Strains, Phase II (KMG-II): from individual species to whole genera.</title>
        <authorList>
            <person name="Goeker M."/>
        </authorList>
    </citation>
    <scope>NUCLEOTIDE SEQUENCE [LARGE SCALE GENOMIC DNA]</scope>
    <source>
        <strain evidence="2 3">DSM 18101</strain>
    </source>
</reference>
<feature type="compositionally biased region" description="Low complexity" evidence="1">
    <location>
        <begin position="109"/>
        <end position="118"/>
    </location>
</feature>
<gene>
    <name evidence="2" type="ORF">BDD14_0675</name>
</gene>
<protein>
    <submittedName>
        <fullName evidence="2">Uncharacterized protein</fullName>
    </submittedName>
</protein>
<proteinExistence type="predicted"/>
<dbReference type="AlphaFoldDB" id="A0A4V2G423"/>
<feature type="compositionally biased region" description="Polar residues" evidence="1">
    <location>
        <begin position="195"/>
        <end position="229"/>
    </location>
</feature>
<evidence type="ECO:0000256" key="1">
    <source>
        <dbReference type="SAM" id="MobiDB-lite"/>
    </source>
</evidence>
<dbReference type="OrthoDB" id="8421664at2"/>
<feature type="compositionally biased region" description="Polar residues" evidence="1">
    <location>
        <begin position="129"/>
        <end position="140"/>
    </location>
</feature>
<dbReference type="Proteomes" id="UP000292958">
    <property type="component" value="Unassembled WGS sequence"/>
</dbReference>
<accession>A0A4V2G423</accession>
<feature type="compositionally biased region" description="Basic and acidic residues" evidence="1">
    <location>
        <begin position="79"/>
        <end position="92"/>
    </location>
</feature>
<comment type="caution">
    <text evidence="2">The sequence shown here is derived from an EMBL/GenBank/DDBJ whole genome shotgun (WGS) entry which is preliminary data.</text>
</comment>
<name>A0A4V2G423_9BACT</name>
<feature type="compositionally biased region" description="Polar residues" evidence="1">
    <location>
        <begin position="1"/>
        <end position="15"/>
    </location>
</feature>
<sequence length="239" mass="24945">MSENAKNPAAQNSTDGLAGGTKSAQIADDNVKNGFGADQIGGSYAIEADPSNAVATSSDNSRSHRVPSNSDSGPETITQEDRGQLKWNEQRSGEAATSNNPKESSDWLGGPQNGNEIPGNGGNGGNGQVTSGETTPSNSVDRVPPWSTIEDPPEYNAENAKNPKEGSDWLGGPQNGAQIPADKAQGSDWLGGPQNGNETPSEAARNPQTGEFQKPSSSPETTTQEQWFNSDKGFGSERE</sequence>
<feature type="region of interest" description="Disordered" evidence="1">
    <location>
        <begin position="1"/>
        <end position="239"/>
    </location>
</feature>
<dbReference type="RefSeq" id="WP_130417533.1">
    <property type="nucleotide sequence ID" value="NZ_SHKW01000001.1"/>
</dbReference>
<dbReference type="EMBL" id="SHKW01000001">
    <property type="protein sequence ID" value="RZU39306.1"/>
    <property type="molecule type" value="Genomic_DNA"/>
</dbReference>
<organism evidence="2 3">
    <name type="scientific">Edaphobacter modestus</name>
    <dbReference type="NCBI Taxonomy" id="388466"/>
    <lineage>
        <taxon>Bacteria</taxon>
        <taxon>Pseudomonadati</taxon>
        <taxon>Acidobacteriota</taxon>
        <taxon>Terriglobia</taxon>
        <taxon>Terriglobales</taxon>
        <taxon>Acidobacteriaceae</taxon>
        <taxon>Edaphobacter</taxon>
    </lineage>
</organism>
<keyword evidence="3" id="KW-1185">Reference proteome</keyword>
<evidence type="ECO:0000313" key="3">
    <source>
        <dbReference type="Proteomes" id="UP000292958"/>
    </source>
</evidence>
<evidence type="ECO:0000313" key="2">
    <source>
        <dbReference type="EMBL" id="RZU39306.1"/>
    </source>
</evidence>
<feature type="compositionally biased region" description="Polar residues" evidence="1">
    <location>
        <begin position="53"/>
        <end position="77"/>
    </location>
</feature>